<feature type="transmembrane region" description="Helical" evidence="3">
    <location>
        <begin position="92"/>
        <end position="113"/>
    </location>
</feature>
<dbReference type="PANTHER" id="PTHR22911:SF102">
    <property type="entry name" value="MEMBRANE PROTEIN"/>
    <property type="match status" value="1"/>
</dbReference>
<feature type="transmembrane region" description="Helical" evidence="3">
    <location>
        <begin position="34"/>
        <end position="53"/>
    </location>
</feature>
<dbReference type="AlphaFoldDB" id="A0A133KI20"/>
<keyword evidence="3" id="KW-0812">Transmembrane</keyword>
<feature type="transmembrane region" description="Helical" evidence="3">
    <location>
        <begin position="65"/>
        <end position="86"/>
    </location>
</feature>
<dbReference type="PATRIC" id="fig|1398.22.peg.2794"/>
<proteinExistence type="inferred from homology"/>
<accession>A0A133KI20</accession>
<comment type="similarity">
    <text evidence="2">Belongs to the EamA transporter family.</text>
</comment>
<comment type="subcellular location">
    <subcellularLocation>
        <location evidence="1">Endomembrane system</location>
        <topology evidence="1">Multi-pass membrane protein</topology>
    </subcellularLocation>
</comment>
<dbReference type="GO" id="GO:0016020">
    <property type="term" value="C:membrane"/>
    <property type="evidence" value="ECO:0007669"/>
    <property type="project" value="InterPro"/>
</dbReference>
<dbReference type="GeneID" id="93258851"/>
<sequence>MNKPAFLKLSISMVIFGSIGFFSKYTGLPALELVFVRCVSASAILAVYWLATGQYKKERWSIKEMLFILGGGVTLVINWLFLFLAFEKTSVTAAISIYNTAPLIVLVAGWTLFREKFQWGGLLATLAAFIGTIMITVTASSAFSHVLLVGSVYAFCAAIFYAGTVMIGTRIKQASPYLVTFLQTFIGVIMLAPFVDFSKYTGLTPENWTFSLLTGVIHTGIVYLLFYGSIRFLRTSVISALSYLDPCVAILLDIFITGFAPSYMQAAGIAIIFLAVSYTVRKNSQEDPAAQRQV</sequence>
<feature type="transmembrane region" description="Helical" evidence="3">
    <location>
        <begin position="145"/>
        <end position="165"/>
    </location>
</feature>
<evidence type="ECO:0000256" key="2">
    <source>
        <dbReference type="ARBA" id="ARBA00007362"/>
    </source>
</evidence>
<evidence type="ECO:0000256" key="1">
    <source>
        <dbReference type="ARBA" id="ARBA00004127"/>
    </source>
</evidence>
<evidence type="ECO:0000256" key="3">
    <source>
        <dbReference type="SAM" id="Phobius"/>
    </source>
</evidence>
<keyword evidence="3" id="KW-0472">Membrane</keyword>
<reference evidence="6" key="1">
    <citation type="submission" date="2016-01" db="EMBL/GenBank/DDBJ databases">
        <authorList>
            <person name="Mitreva M."/>
            <person name="Pepin K.H."/>
            <person name="Mihindukulasuriya K.A."/>
            <person name="Fulton R."/>
            <person name="Fronick C."/>
            <person name="O'Laughlin M."/>
            <person name="Miner T."/>
            <person name="Herter B."/>
            <person name="Rosa B.A."/>
            <person name="Cordes M."/>
            <person name="Tomlinson C."/>
            <person name="Wollam A."/>
            <person name="Palsikar V.B."/>
            <person name="Mardis E.R."/>
            <person name="Wilson R.K."/>
        </authorList>
    </citation>
    <scope>NUCLEOTIDE SEQUENCE [LARGE SCALE GENOMIC DNA]</scope>
    <source>
        <strain evidence="6">GED7749B</strain>
    </source>
</reference>
<dbReference type="Proteomes" id="UP000070376">
    <property type="component" value="Unassembled WGS sequence"/>
</dbReference>
<evidence type="ECO:0000313" key="5">
    <source>
        <dbReference type="EMBL" id="KWZ79253.1"/>
    </source>
</evidence>
<feature type="transmembrane region" description="Helical" evidence="3">
    <location>
        <begin position="207"/>
        <end position="226"/>
    </location>
</feature>
<feature type="domain" description="EamA" evidence="4">
    <location>
        <begin position="150"/>
        <end position="279"/>
    </location>
</feature>
<gene>
    <name evidence="5" type="ORF">HMPREF3213_02787</name>
</gene>
<dbReference type="PANTHER" id="PTHR22911">
    <property type="entry name" value="ACYL-MALONYL CONDENSING ENZYME-RELATED"/>
    <property type="match status" value="1"/>
</dbReference>
<feature type="transmembrane region" description="Helical" evidence="3">
    <location>
        <begin position="120"/>
        <end position="139"/>
    </location>
</feature>
<keyword evidence="3" id="KW-1133">Transmembrane helix</keyword>
<feature type="domain" description="EamA" evidence="4">
    <location>
        <begin position="9"/>
        <end position="136"/>
    </location>
</feature>
<dbReference type="Pfam" id="PF00892">
    <property type="entry name" value="EamA"/>
    <property type="match status" value="2"/>
</dbReference>
<dbReference type="EMBL" id="LRPN01000121">
    <property type="protein sequence ID" value="KWZ79253.1"/>
    <property type="molecule type" value="Genomic_DNA"/>
</dbReference>
<dbReference type="RefSeq" id="WP_014097399.1">
    <property type="nucleotide sequence ID" value="NZ_CP058594.1"/>
</dbReference>
<feature type="transmembrane region" description="Helical" evidence="3">
    <location>
        <begin position="262"/>
        <end position="280"/>
    </location>
</feature>
<comment type="caution">
    <text evidence="5">The sequence shown here is derived from an EMBL/GenBank/DDBJ whole genome shotgun (WGS) entry which is preliminary data.</text>
</comment>
<protein>
    <submittedName>
        <fullName evidence="5">Putative membrane protein</fullName>
    </submittedName>
</protein>
<feature type="transmembrane region" description="Helical" evidence="3">
    <location>
        <begin position="238"/>
        <end position="256"/>
    </location>
</feature>
<evidence type="ECO:0000259" key="4">
    <source>
        <dbReference type="Pfam" id="PF00892"/>
    </source>
</evidence>
<feature type="transmembrane region" description="Helical" evidence="3">
    <location>
        <begin position="5"/>
        <end position="22"/>
    </location>
</feature>
<dbReference type="SUPFAM" id="SSF103481">
    <property type="entry name" value="Multidrug resistance efflux transporter EmrE"/>
    <property type="match status" value="2"/>
</dbReference>
<name>A0A133KI20_HEYCO</name>
<dbReference type="InterPro" id="IPR037185">
    <property type="entry name" value="EmrE-like"/>
</dbReference>
<feature type="transmembrane region" description="Helical" evidence="3">
    <location>
        <begin position="177"/>
        <end position="195"/>
    </location>
</feature>
<dbReference type="InterPro" id="IPR000620">
    <property type="entry name" value="EamA_dom"/>
</dbReference>
<evidence type="ECO:0000313" key="6">
    <source>
        <dbReference type="Proteomes" id="UP000070376"/>
    </source>
</evidence>
<dbReference type="Gene3D" id="1.10.3730.20">
    <property type="match status" value="1"/>
</dbReference>
<organism evidence="5 6">
    <name type="scientific">Heyndrickxia coagulans</name>
    <name type="common">Weizmannia coagulans</name>
    <dbReference type="NCBI Taxonomy" id="1398"/>
    <lineage>
        <taxon>Bacteria</taxon>
        <taxon>Bacillati</taxon>
        <taxon>Bacillota</taxon>
        <taxon>Bacilli</taxon>
        <taxon>Bacillales</taxon>
        <taxon>Bacillaceae</taxon>
        <taxon>Heyndrickxia</taxon>
    </lineage>
</organism>